<feature type="domain" description="S1 motif" evidence="18">
    <location>
        <begin position="499"/>
        <end position="566"/>
    </location>
</feature>
<dbReference type="Gene3D" id="2.40.50.140">
    <property type="entry name" value="Nucleic acid-binding proteins"/>
    <property type="match status" value="10"/>
</dbReference>
<feature type="region of interest" description="Disordered" evidence="17">
    <location>
        <begin position="1"/>
        <end position="75"/>
    </location>
</feature>
<dbReference type="GO" id="GO:0032040">
    <property type="term" value="C:small-subunit processome"/>
    <property type="evidence" value="ECO:0007669"/>
    <property type="project" value="TreeGrafter"/>
</dbReference>
<feature type="domain" description="S1 motif" evidence="18">
    <location>
        <begin position="1264"/>
        <end position="1338"/>
    </location>
</feature>
<comment type="function">
    <text evidence="11">Essential for the generation of mature 18S rRNA, specifically necessary for cleavages at sites A0, 1 and 2 of the 47S precursor. Directly interacts with U3 snoRNA.</text>
</comment>
<evidence type="ECO:0000256" key="12">
    <source>
        <dbReference type="ARBA" id="ARBA00062488"/>
    </source>
</evidence>
<dbReference type="SMART" id="SM00316">
    <property type="entry name" value="S1"/>
    <property type="match status" value="14"/>
</dbReference>
<dbReference type="InterPro" id="IPR057302">
    <property type="entry name" value="Rrp5_S1"/>
</dbReference>
<dbReference type="InParanoid" id="A0A1Q3D119"/>
<evidence type="ECO:0000256" key="4">
    <source>
        <dbReference type="ARBA" id="ARBA00022552"/>
    </source>
</evidence>
<feature type="domain" description="S1 motif" evidence="18">
    <location>
        <begin position="586"/>
        <end position="655"/>
    </location>
</feature>
<reference evidence="20" key="1">
    <citation type="submission" date="2016-04" db="EMBL/GenBank/DDBJ databases">
        <title>Cephalotus genome sequencing.</title>
        <authorList>
            <person name="Fukushima K."/>
            <person name="Hasebe M."/>
            <person name="Fang X."/>
        </authorList>
    </citation>
    <scope>NUCLEOTIDE SEQUENCE [LARGE SCALE GENOMIC DNA]</scope>
    <source>
        <strain evidence="20">cv. St1</strain>
    </source>
</reference>
<keyword evidence="10" id="KW-0687">Ribonucleoprotein</keyword>
<feature type="compositionally biased region" description="Low complexity" evidence="17">
    <location>
        <begin position="33"/>
        <end position="46"/>
    </location>
</feature>
<evidence type="ECO:0000256" key="8">
    <source>
        <dbReference type="ARBA" id="ARBA00022990"/>
    </source>
</evidence>
<keyword evidence="7" id="KW-0832">Ubl conjugation</keyword>
<feature type="domain" description="S1 motif" evidence="18">
    <location>
        <begin position="875"/>
        <end position="939"/>
    </location>
</feature>
<dbReference type="InterPro" id="IPR057300">
    <property type="entry name" value="OB_Rrp5"/>
</dbReference>
<evidence type="ECO:0000256" key="3">
    <source>
        <dbReference type="ARBA" id="ARBA00022517"/>
    </source>
</evidence>
<evidence type="ECO:0000256" key="7">
    <source>
        <dbReference type="ARBA" id="ARBA00022843"/>
    </source>
</evidence>
<proteinExistence type="predicted"/>
<keyword evidence="9" id="KW-0539">Nucleus</keyword>
<feature type="domain" description="S1 motif" evidence="18">
    <location>
        <begin position="762"/>
        <end position="831"/>
    </location>
</feature>
<dbReference type="GO" id="GO:0006364">
    <property type="term" value="P:rRNA processing"/>
    <property type="evidence" value="ECO:0007669"/>
    <property type="project" value="UniProtKB-KW"/>
</dbReference>
<evidence type="ECO:0000256" key="10">
    <source>
        <dbReference type="ARBA" id="ARBA00023274"/>
    </source>
</evidence>
<protein>
    <recommendedName>
        <fullName evidence="13">Protein RRP5 homolog</fullName>
    </recommendedName>
    <alternativeName>
        <fullName evidence="16">Programmed cell death protein 11</fullName>
    </alternativeName>
    <alternativeName>
        <fullName evidence="15">Ribosomal RNA-processing protein 5</fullName>
    </alternativeName>
    <alternativeName>
        <fullName evidence="14">rRNA biogenesis protein RRP5</fullName>
    </alternativeName>
</protein>
<accession>A0A1Q3D119</accession>
<evidence type="ECO:0000256" key="14">
    <source>
        <dbReference type="ARBA" id="ARBA00073619"/>
    </source>
</evidence>
<dbReference type="FunFam" id="2.40.50.140:FF:000103">
    <property type="entry name" value="protein RRP5 homolog"/>
    <property type="match status" value="1"/>
</dbReference>
<keyword evidence="8" id="KW-0007">Acetylation</keyword>
<dbReference type="CDD" id="cd05693">
    <property type="entry name" value="S1_Rrp5_repeat_hs1_sc1"/>
    <property type="match status" value="1"/>
</dbReference>
<feature type="domain" description="S1 motif" evidence="18">
    <location>
        <begin position="1462"/>
        <end position="1532"/>
    </location>
</feature>
<evidence type="ECO:0000256" key="5">
    <source>
        <dbReference type="ARBA" id="ARBA00022553"/>
    </source>
</evidence>
<dbReference type="Pfam" id="PF00575">
    <property type="entry name" value="S1"/>
    <property type="match status" value="5"/>
</dbReference>
<evidence type="ECO:0000256" key="15">
    <source>
        <dbReference type="ARBA" id="ARBA00076674"/>
    </source>
</evidence>
<evidence type="ECO:0000259" key="18">
    <source>
        <dbReference type="PROSITE" id="PS50126"/>
    </source>
</evidence>
<dbReference type="InterPro" id="IPR011990">
    <property type="entry name" value="TPR-like_helical_dom_sf"/>
</dbReference>
<feature type="domain" description="S1 motif" evidence="18">
    <location>
        <begin position="408"/>
        <end position="468"/>
    </location>
</feature>
<dbReference type="FunCoup" id="A0A1Q3D119">
    <property type="interactions" value="3092"/>
</dbReference>
<dbReference type="FunFam" id="2.40.50.140:FF:000159">
    <property type="entry name" value="rRNA biogenesis protein rrp5"/>
    <property type="match status" value="2"/>
</dbReference>
<dbReference type="PROSITE" id="PS50126">
    <property type="entry name" value="S1"/>
    <property type="match status" value="13"/>
</dbReference>
<evidence type="ECO:0000256" key="11">
    <source>
        <dbReference type="ARBA" id="ARBA00059726"/>
    </source>
</evidence>
<keyword evidence="2" id="KW-1017">Isopeptide bond</keyword>
<keyword evidence="3" id="KW-0690">Ribosome biogenesis</keyword>
<evidence type="ECO:0000256" key="6">
    <source>
        <dbReference type="ARBA" id="ARBA00022737"/>
    </source>
</evidence>
<feature type="domain" description="S1 motif" evidence="18">
    <location>
        <begin position="1372"/>
        <end position="1441"/>
    </location>
</feature>
<dbReference type="CDD" id="cd05694">
    <property type="entry name" value="S1_Rrp5_repeat_hs2_sc2"/>
    <property type="match status" value="1"/>
</dbReference>
<dbReference type="Pfam" id="PF05843">
    <property type="entry name" value="Suf"/>
    <property type="match status" value="1"/>
</dbReference>
<keyword evidence="6" id="KW-0677">Repeat</keyword>
<name>A0A1Q3D119_CEPFO</name>
<evidence type="ECO:0000256" key="9">
    <source>
        <dbReference type="ARBA" id="ARBA00023242"/>
    </source>
</evidence>
<evidence type="ECO:0000256" key="1">
    <source>
        <dbReference type="ARBA" id="ARBA00004604"/>
    </source>
</evidence>
<sequence length="1929" mass="215297">MAAKNQKKISKVDGQKFNKASKKPFKTKKQPKPDAAPSKASAVASALQLEDDIPDFPRGGRSSMSSGEREGIRSQVDAEYVEEEHRFTKIKRKQKMRKQGDEAADDFGSLFGHGITGKPPRFANKITFKNISTGMKLWGVVAEVNEKDLVISLPCGLRGLVRATDAFDPILGSEIEDNEGISVLSAFSVGQLVSCIVLQLDDERKEKGNRKIWLSLRLSLLHKGFTLDALQEGMVLTAYLKSIEDHGYILHFGLPSFTGFLPKSSQAESSGVEVRAGQLLQGVVRRIDRTRKLVYLNSDPDTVSKYLTKDMKGISMDLIIPGMMVNARVQSILENGIMLSFLTYFTGTVDIFHLQNAFSTPNWKDEYNVNKKVNARILFTDPATRAIGLTLNPHLVHNKAPPSHIKIGDIYDQSKVVRVDRGVGLLLEIPSIPQPSPAYVSISDVAEEEVRKLEKKFKEGSRVRVRIIGFRHLEGLATGILKASAFEGPVFTHSDVKPGMVVRAKIIAVDSFGAIVQFPGGVKALCPLRHMSELEISKPTKKFKIGADLVFRVLGCKSKRITVTHKKTLVKSKLGILSSYADATDGLITHGWITKIEKHGCFVRFYNGVQGFAPRFELGLEPGGDPSSIYHVGEVVKCRITSSVLASRRLNLSFIMKPTRVAEDDEVKLGTLVSGVVEDVTPRLVVVYVKAKGYLKGTISTEHLADHHEHAVLMKSALKPGYEFEKLLVLDIVGNSLLLSAKYSLINLAGELPSDFSQIHPNTVVHGYICNLIETGCFVRFAGRLTGFCPRSKAMDDQRTDLSKAFYIGQSVRSNILDVSCVTGRITLSLKQSCCSSMDASFIQEYFLVDEKIAILRTSDSKGSKLKWVEGFNVGCVIEGKIQEAKDIGVVVSFENYNDILGFITHYQLGGATVETGSIVRAAVLDVAKAEHLVDLSLKQELINKFREESSSKKKRKREASKDLELHQTVNAVVEIVKENYLVLSLPEHNYAIGYASVSDYNTQEIPQKKYLNGQSVAATVMALPSPSTAGRMLLLLKSISKVTETSSSKRAKKKSTYNVGSVIQAEITEIKALELGLNFGIGFRGRVHITEVSDDGCLENPFGNFRIGQTVTAVIVAKPNEPGSKKGHQWELSIKPSKLTGPSDMGGNLMSEEFDFSTGHLVSGYVYKVDTEWAWLTISRHLNGQLYILDSACEPNELEQFQKRFSVGTAVSAHVLFYNKEKKLLRLVLRPVGPISDRNIDGGINNLQSNFSNENVMAYTHEGDIVGGRIFKIFPGVGGLLVQIGPHMYGRVHFTELKDSWVADPLSGYYEGQFVKCKVLEISQSVKGTLQVDLSLRLSSDGMVCQNSTELCNHVDTPSKHVEKIEDLSPNMVVQGYVKNVMSKGCFISLSRKIDAKILLSNLSDGYVDNPEREFPIGKLVVGRVLSVEPLSQRVEVTLKTSNASRGSKSVIDDLSSLNVGDTVYGMVKRVESFGLFIAIDHTNMVGLCHVSELSEERIDNIESKYRAGEKVMAKILKVDEERHRISLGMKNSYFRDNTDIVSEKESDEDVSKNDSTDETMSIILPDSSSLGVQHMDIHCENGEGLVLADAEARASIPPLEVPLDDMENLDLDKVVIQNHTHMDEETDQHEKNNRWAKKKAKTEREQEIRAAEERLLEKDAPRTADEYEKLVRSSPNNSFVWIKYMTFMLSLADVEKARAIAERALRTINIREEKEKLNIWVAYFNLENEYGNPPEDAVEKVFQRALQYCDSKKVHLALLGMYERTEQHKLADELLNKMIKKFKQSCKVWLRRVQSLLKQKQDGVQSIVKRALLSLPRHKHIKFISQTAILEFKCGSPDRARSMLEGILREYPKRTDLWSLYLDQEIRLGDTDMIRALFERAISLSLPPKKMKFLFTKYLEYEKARGDEEQIESVKRKAMDYVESTMA</sequence>
<comment type="subcellular location">
    <subcellularLocation>
        <location evidence="1">Nucleus</location>
        <location evidence="1">Nucleolus</location>
    </subcellularLocation>
</comment>
<dbReference type="OrthoDB" id="412781at2759"/>
<dbReference type="InterPro" id="IPR008847">
    <property type="entry name" value="Suf"/>
</dbReference>
<keyword evidence="5" id="KW-0597">Phosphoprotein</keyword>
<evidence type="ECO:0000256" key="2">
    <source>
        <dbReference type="ARBA" id="ARBA00022499"/>
    </source>
</evidence>
<evidence type="ECO:0000256" key="17">
    <source>
        <dbReference type="SAM" id="MobiDB-lite"/>
    </source>
</evidence>
<keyword evidence="4" id="KW-0698">rRNA processing</keyword>
<feature type="domain" description="S1 motif" evidence="18">
    <location>
        <begin position="134"/>
        <end position="217"/>
    </location>
</feature>
<keyword evidence="20" id="KW-1185">Reference proteome</keyword>
<dbReference type="SUPFAM" id="SSF48452">
    <property type="entry name" value="TPR-like"/>
    <property type="match status" value="2"/>
</dbReference>
<evidence type="ECO:0000313" key="19">
    <source>
        <dbReference type="EMBL" id="GAV86135.1"/>
    </source>
</evidence>
<feature type="domain" description="S1 motif" evidence="18">
    <location>
        <begin position="322"/>
        <end position="392"/>
    </location>
</feature>
<dbReference type="CDD" id="cd05695">
    <property type="entry name" value="S1_Rrp5_repeat_hs3"/>
    <property type="match status" value="1"/>
</dbReference>
<evidence type="ECO:0000256" key="16">
    <source>
        <dbReference type="ARBA" id="ARBA00080810"/>
    </source>
</evidence>
<comment type="caution">
    <text evidence="19">The sequence shown here is derived from an EMBL/GenBank/DDBJ whole genome shotgun (WGS) entry which is preliminary data.</text>
</comment>
<dbReference type="FunFam" id="2.40.50.140:FF:000148">
    <property type="entry name" value="protein RRP5 homolog isoform X1"/>
    <property type="match status" value="1"/>
</dbReference>
<dbReference type="SUPFAM" id="SSF50249">
    <property type="entry name" value="Nucleic acid-binding proteins"/>
    <property type="match status" value="12"/>
</dbReference>
<dbReference type="PANTHER" id="PTHR23270">
    <property type="entry name" value="PROGRAMMED CELL DEATH PROTEIN 11 PRE-RRNA PROCESSING PROTEIN RRP5"/>
    <property type="match status" value="1"/>
</dbReference>
<dbReference type="FunFam" id="1.25.40.10:FF:000065">
    <property type="entry name" value="Programmed cell death 11"/>
    <property type="match status" value="1"/>
</dbReference>
<dbReference type="GO" id="GO:0003723">
    <property type="term" value="F:RNA binding"/>
    <property type="evidence" value="ECO:0007669"/>
    <property type="project" value="TreeGrafter"/>
</dbReference>
<evidence type="ECO:0000256" key="13">
    <source>
        <dbReference type="ARBA" id="ARBA00067510"/>
    </source>
</evidence>
<dbReference type="Pfam" id="PF23459">
    <property type="entry name" value="S1_RRP5"/>
    <property type="match status" value="1"/>
</dbReference>
<gene>
    <name evidence="19" type="ORF">CFOL_v3_29568</name>
</gene>
<dbReference type="InterPro" id="IPR003029">
    <property type="entry name" value="S1_domain"/>
</dbReference>
<dbReference type="InterPro" id="IPR045209">
    <property type="entry name" value="Rrp5"/>
</dbReference>
<dbReference type="STRING" id="3775.A0A1Q3D119"/>
<evidence type="ECO:0000313" key="20">
    <source>
        <dbReference type="Proteomes" id="UP000187406"/>
    </source>
</evidence>
<dbReference type="Proteomes" id="UP000187406">
    <property type="component" value="Unassembled WGS sequence"/>
</dbReference>
<feature type="compositionally biased region" description="Basic residues" evidence="17">
    <location>
        <begin position="19"/>
        <end position="30"/>
    </location>
</feature>
<dbReference type="SMART" id="SM00386">
    <property type="entry name" value="HAT"/>
    <property type="match status" value="6"/>
</dbReference>
<dbReference type="InterPro" id="IPR012340">
    <property type="entry name" value="NA-bd_OB-fold"/>
</dbReference>
<dbReference type="InterPro" id="IPR003107">
    <property type="entry name" value="HAT"/>
</dbReference>
<dbReference type="PANTHER" id="PTHR23270:SF10">
    <property type="entry name" value="PROTEIN RRP5 HOMOLOG"/>
    <property type="match status" value="1"/>
</dbReference>
<organism evidence="19 20">
    <name type="scientific">Cephalotus follicularis</name>
    <name type="common">Albany pitcher plant</name>
    <dbReference type="NCBI Taxonomy" id="3775"/>
    <lineage>
        <taxon>Eukaryota</taxon>
        <taxon>Viridiplantae</taxon>
        <taxon>Streptophyta</taxon>
        <taxon>Embryophyta</taxon>
        <taxon>Tracheophyta</taxon>
        <taxon>Spermatophyta</taxon>
        <taxon>Magnoliopsida</taxon>
        <taxon>eudicotyledons</taxon>
        <taxon>Gunneridae</taxon>
        <taxon>Pentapetalae</taxon>
        <taxon>rosids</taxon>
        <taxon>fabids</taxon>
        <taxon>Oxalidales</taxon>
        <taxon>Cephalotaceae</taxon>
        <taxon>Cephalotus</taxon>
    </lineage>
</organism>
<feature type="domain" description="S1 motif" evidence="18">
    <location>
        <begin position="1061"/>
        <end position="1136"/>
    </location>
</feature>
<feature type="domain" description="S1 motif" evidence="18">
    <location>
        <begin position="1160"/>
        <end position="1231"/>
    </location>
</feature>
<feature type="compositionally biased region" description="Basic and acidic residues" evidence="17">
    <location>
        <begin position="1624"/>
        <end position="1635"/>
    </location>
</feature>
<dbReference type="FunFam" id="2.40.50.140:FF:000179">
    <property type="entry name" value="rRNA biogenesis protein RRP5"/>
    <property type="match status" value="1"/>
</dbReference>
<feature type="region of interest" description="Disordered" evidence="17">
    <location>
        <begin position="1624"/>
        <end position="1648"/>
    </location>
</feature>
<dbReference type="EMBL" id="BDDD01003806">
    <property type="protein sequence ID" value="GAV86135.1"/>
    <property type="molecule type" value="Genomic_DNA"/>
</dbReference>
<dbReference type="FunFam" id="2.40.50.140:FF:000155">
    <property type="entry name" value="rRNA biogenesis protein RRP5"/>
    <property type="match status" value="1"/>
</dbReference>
<feature type="domain" description="S1 motif" evidence="18">
    <location>
        <begin position="233"/>
        <end position="299"/>
    </location>
</feature>
<dbReference type="Pfam" id="PF24682">
    <property type="entry name" value="OB_RRP5"/>
    <property type="match status" value="1"/>
</dbReference>
<dbReference type="InterPro" id="IPR048059">
    <property type="entry name" value="Rrp5_S1_rpt_hs1_sc1"/>
</dbReference>
<dbReference type="Pfam" id="PF24685">
    <property type="entry name" value="OB_RRP5_4th"/>
    <property type="match status" value="1"/>
</dbReference>
<dbReference type="FunFam" id="2.40.50.140:FF:000212">
    <property type="entry name" value="Ribosomal protein S1-like1"/>
    <property type="match status" value="1"/>
</dbReference>
<dbReference type="Gene3D" id="1.25.40.10">
    <property type="entry name" value="Tetratricopeptide repeat domain"/>
    <property type="match status" value="1"/>
</dbReference>
<comment type="subunit">
    <text evidence="12">Interacts with NF-kappa-B p50/NFKB1 and NF-kappa-B p65/RELA.</text>
</comment>
<dbReference type="InterPro" id="IPR057301">
    <property type="entry name" value="Rrp5_OB_4th"/>
</dbReference>